<gene>
    <name evidence="3" type="ORF">GCE9029_03691</name>
</gene>
<dbReference type="PANTHER" id="PTHR38342">
    <property type="entry name" value="SLR5037 PROTEIN"/>
    <property type="match status" value="1"/>
</dbReference>
<dbReference type="RefSeq" id="WP_062665454.1">
    <property type="nucleotide sequence ID" value="NZ_FIZX01000002.1"/>
</dbReference>
<dbReference type="Proteomes" id="UP000071641">
    <property type="component" value="Unassembled WGS sequence"/>
</dbReference>
<dbReference type="OrthoDB" id="9799367at2"/>
<evidence type="ECO:0000313" key="3">
    <source>
        <dbReference type="EMBL" id="CZF83195.1"/>
    </source>
</evidence>
<feature type="domain" description="DUF302" evidence="2">
    <location>
        <begin position="56"/>
        <end position="118"/>
    </location>
</feature>
<dbReference type="InterPro" id="IPR035923">
    <property type="entry name" value="TT1751-like_sf"/>
</dbReference>
<evidence type="ECO:0000256" key="1">
    <source>
        <dbReference type="SAM" id="SignalP"/>
    </source>
</evidence>
<accession>A0A128F9K8</accession>
<dbReference type="CDD" id="cd14797">
    <property type="entry name" value="DUF302"/>
    <property type="match status" value="1"/>
</dbReference>
<dbReference type="PANTHER" id="PTHR38342:SF2">
    <property type="entry name" value="INNER MEMBRANE OR EXPORTED"/>
    <property type="match status" value="1"/>
</dbReference>
<sequence length="155" mass="17249">MRLNIRLFAFIAAFFSLPSTALEGMVQVQSQYDVRTTTDRLIAAVRARGLNVIGRIDHEDGARETGKDLRPTELVIFGNPKVGTPLMECSQTAGIDLPQKALIWEDDDGTVWLGYNNPNYVVKRHRLDKCDLAVKKVEKALVSLAKLATQPTPQQ</sequence>
<name>A0A128F9K8_9GAMM</name>
<dbReference type="STRING" id="1796497.GCE9029_03691"/>
<protein>
    <submittedName>
        <fullName evidence="3">Camphor resistance protein CrcB</fullName>
    </submittedName>
</protein>
<dbReference type="EMBL" id="FIZX01000002">
    <property type="protein sequence ID" value="CZF83195.1"/>
    <property type="molecule type" value="Genomic_DNA"/>
</dbReference>
<reference evidence="4" key="1">
    <citation type="submission" date="2016-02" db="EMBL/GenBank/DDBJ databases">
        <authorList>
            <person name="Rodrigo-Torres Lidia"/>
            <person name="Arahal R.David."/>
        </authorList>
    </citation>
    <scope>NUCLEOTIDE SEQUENCE [LARGE SCALE GENOMIC DNA]</scope>
    <source>
        <strain evidence="4">CECT 9029</strain>
    </source>
</reference>
<dbReference type="SUPFAM" id="SSF103247">
    <property type="entry name" value="TT1751-like"/>
    <property type="match status" value="1"/>
</dbReference>
<evidence type="ECO:0000313" key="4">
    <source>
        <dbReference type="Proteomes" id="UP000071641"/>
    </source>
</evidence>
<feature type="signal peptide" evidence="1">
    <location>
        <begin position="1"/>
        <end position="21"/>
    </location>
</feature>
<organism evidence="3 4">
    <name type="scientific">Grimontia celer</name>
    <dbReference type="NCBI Taxonomy" id="1796497"/>
    <lineage>
        <taxon>Bacteria</taxon>
        <taxon>Pseudomonadati</taxon>
        <taxon>Pseudomonadota</taxon>
        <taxon>Gammaproteobacteria</taxon>
        <taxon>Vibrionales</taxon>
        <taxon>Vibrionaceae</taxon>
        <taxon>Grimontia</taxon>
    </lineage>
</organism>
<dbReference type="Pfam" id="PF03625">
    <property type="entry name" value="DUF302"/>
    <property type="match status" value="1"/>
</dbReference>
<evidence type="ECO:0000259" key="2">
    <source>
        <dbReference type="Pfam" id="PF03625"/>
    </source>
</evidence>
<dbReference type="Gene3D" id="3.30.310.70">
    <property type="entry name" value="TT1751-like domain"/>
    <property type="match status" value="1"/>
</dbReference>
<feature type="chain" id="PRO_5007282215" evidence="1">
    <location>
        <begin position="22"/>
        <end position="155"/>
    </location>
</feature>
<dbReference type="InterPro" id="IPR005180">
    <property type="entry name" value="DUF302"/>
</dbReference>
<proteinExistence type="predicted"/>
<keyword evidence="1" id="KW-0732">Signal</keyword>
<keyword evidence="4" id="KW-1185">Reference proteome</keyword>
<dbReference type="AlphaFoldDB" id="A0A128F9K8"/>